<organism evidence="1 2">
    <name type="scientific">Drosophila gunungcola</name>
    <name type="common">fruit fly</name>
    <dbReference type="NCBI Taxonomy" id="103775"/>
    <lineage>
        <taxon>Eukaryota</taxon>
        <taxon>Metazoa</taxon>
        <taxon>Ecdysozoa</taxon>
        <taxon>Arthropoda</taxon>
        <taxon>Hexapoda</taxon>
        <taxon>Insecta</taxon>
        <taxon>Pterygota</taxon>
        <taxon>Neoptera</taxon>
        <taxon>Endopterygota</taxon>
        <taxon>Diptera</taxon>
        <taxon>Brachycera</taxon>
        <taxon>Muscomorpha</taxon>
        <taxon>Ephydroidea</taxon>
        <taxon>Drosophilidae</taxon>
        <taxon>Drosophila</taxon>
        <taxon>Sophophora</taxon>
    </lineage>
</organism>
<proteinExistence type="predicted"/>
<dbReference type="EMBL" id="JAMKOV010000017">
    <property type="protein sequence ID" value="KAI8036561.1"/>
    <property type="molecule type" value="Genomic_DNA"/>
</dbReference>
<comment type="caution">
    <text evidence="1">The sequence shown here is derived from an EMBL/GenBank/DDBJ whole genome shotgun (WGS) entry which is preliminary data.</text>
</comment>
<evidence type="ECO:0000313" key="1">
    <source>
        <dbReference type="EMBL" id="KAI8036561.1"/>
    </source>
</evidence>
<keyword evidence="2" id="KW-1185">Reference proteome</keyword>
<dbReference type="AlphaFoldDB" id="A0A9Q0BLS5"/>
<sequence length="127" mass="14106">MPTPTPTPSPLASPEVVAAQQERVEQVGLPAEDVVEKGPWGWPDPVAPRRPNLKRQETRPAFIRQASAPDSRRWREVVEVDWPEGITEAPAVVAARRRGGKRCVLVQQGGRMFRVRVGPVGIRVFTQ</sequence>
<accession>A0A9Q0BLS5</accession>
<gene>
    <name evidence="1" type="ORF">M5D96_010632</name>
</gene>
<dbReference type="Proteomes" id="UP001059596">
    <property type="component" value="Unassembled WGS sequence"/>
</dbReference>
<name>A0A9Q0BLS5_9MUSC</name>
<evidence type="ECO:0000313" key="2">
    <source>
        <dbReference type="Proteomes" id="UP001059596"/>
    </source>
</evidence>
<reference evidence="1" key="1">
    <citation type="journal article" date="2023" name="Genome Biol. Evol.">
        <title>Long-read-based Genome Assembly of Drosophila gunungcola Reveals Fewer Chemosensory Genes in Flower-breeding Species.</title>
        <authorList>
            <person name="Negi A."/>
            <person name="Liao B.Y."/>
            <person name="Yeh S.D."/>
        </authorList>
    </citation>
    <scope>NUCLEOTIDE SEQUENCE</scope>
    <source>
        <strain evidence="1">Sukarami</strain>
    </source>
</reference>
<protein>
    <submittedName>
        <fullName evidence="1">Uncharacterized protein</fullName>
    </submittedName>
</protein>